<name>A0A380THB3_9ZZZZ</name>
<dbReference type="AlphaFoldDB" id="A0A380THB3"/>
<evidence type="ECO:0000313" key="1">
    <source>
        <dbReference type="EMBL" id="SUS07872.1"/>
    </source>
</evidence>
<sequence length="48" mass="5366">MLRFRSLLWYHPSCIAIDLNSSEFVTAADVRARVGVLAKSADLAKFIL</sequence>
<dbReference type="EMBL" id="UIDG01000468">
    <property type="protein sequence ID" value="SUS07872.1"/>
    <property type="molecule type" value="Genomic_DNA"/>
</dbReference>
<organism evidence="1">
    <name type="scientific">metagenome</name>
    <dbReference type="NCBI Taxonomy" id="256318"/>
    <lineage>
        <taxon>unclassified sequences</taxon>
        <taxon>metagenomes</taxon>
    </lineage>
</organism>
<proteinExistence type="predicted"/>
<gene>
    <name evidence="1" type="ORF">DF3PB_520003</name>
</gene>
<protein>
    <submittedName>
        <fullName evidence="1">Uncharacterized protein</fullName>
    </submittedName>
</protein>
<accession>A0A380THB3</accession>
<reference evidence="1" key="1">
    <citation type="submission" date="2018-07" db="EMBL/GenBank/DDBJ databases">
        <authorList>
            <person name="Quirk P.G."/>
            <person name="Krulwich T.A."/>
        </authorList>
    </citation>
    <scope>NUCLEOTIDE SEQUENCE</scope>
</reference>